<reference evidence="3" key="1">
    <citation type="journal article" date="2019" name="Int. J. Syst. Evol. Microbiol.">
        <title>The Global Catalogue of Microorganisms (GCM) 10K type strain sequencing project: providing services to taxonomists for standard genome sequencing and annotation.</title>
        <authorList>
            <consortium name="The Broad Institute Genomics Platform"/>
            <consortium name="The Broad Institute Genome Sequencing Center for Infectious Disease"/>
            <person name="Wu L."/>
            <person name="Ma J."/>
        </authorList>
    </citation>
    <scope>NUCLEOTIDE SEQUENCE [LARGE SCALE GENOMIC DNA]</scope>
    <source>
        <strain evidence="3">JCM 16373</strain>
    </source>
</reference>
<gene>
    <name evidence="2" type="ORF">GCM10009863_17700</name>
</gene>
<feature type="region of interest" description="Disordered" evidence="1">
    <location>
        <begin position="51"/>
        <end position="73"/>
    </location>
</feature>
<evidence type="ECO:0000313" key="2">
    <source>
        <dbReference type="EMBL" id="GAA2604628.1"/>
    </source>
</evidence>
<name>A0ABP6C6D6_9ACTN</name>
<evidence type="ECO:0000313" key="3">
    <source>
        <dbReference type="Proteomes" id="UP001501447"/>
    </source>
</evidence>
<dbReference type="Proteomes" id="UP001501447">
    <property type="component" value="Unassembled WGS sequence"/>
</dbReference>
<sequence length="73" mass="8084">MTEPEREHGAGGQAEPEPSARPECDQYGHMIRAAEGRDETDLGQTLADVLTQHRKRHHPAPTNTPTTRLRSVS</sequence>
<dbReference type="EMBL" id="BAAARJ010000005">
    <property type="protein sequence ID" value="GAA2604628.1"/>
    <property type="molecule type" value="Genomic_DNA"/>
</dbReference>
<proteinExistence type="predicted"/>
<accession>A0ABP6C6D6</accession>
<organism evidence="2 3">
    <name type="scientific">Streptomyces axinellae</name>
    <dbReference type="NCBI Taxonomy" id="552788"/>
    <lineage>
        <taxon>Bacteria</taxon>
        <taxon>Bacillati</taxon>
        <taxon>Actinomycetota</taxon>
        <taxon>Actinomycetes</taxon>
        <taxon>Kitasatosporales</taxon>
        <taxon>Streptomycetaceae</taxon>
        <taxon>Streptomyces</taxon>
    </lineage>
</organism>
<feature type="compositionally biased region" description="Polar residues" evidence="1">
    <location>
        <begin position="61"/>
        <end position="73"/>
    </location>
</feature>
<feature type="region of interest" description="Disordered" evidence="1">
    <location>
        <begin position="1"/>
        <end position="24"/>
    </location>
</feature>
<keyword evidence="3" id="KW-1185">Reference proteome</keyword>
<protein>
    <submittedName>
        <fullName evidence="2">Uncharacterized protein</fullName>
    </submittedName>
</protein>
<evidence type="ECO:0000256" key="1">
    <source>
        <dbReference type="SAM" id="MobiDB-lite"/>
    </source>
</evidence>
<comment type="caution">
    <text evidence="2">The sequence shown here is derived from an EMBL/GenBank/DDBJ whole genome shotgun (WGS) entry which is preliminary data.</text>
</comment>